<dbReference type="Pfam" id="PF02706">
    <property type="entry name" value="Wzz"/>
    <property type="match status" value="1"/>
</dbReference>
<dbReference type="SUPFAM" id="SSF52540">
    <property type="entry name" value="P-loop containing nucleoside triphosphate hydrolases"/>
    <property type="match status" value="1"/>
</dbReference>
<comment type="caution">
    <text evidence="11">The sequence shown here is derived from an EMBL/GenBank/DDBJ whole genome shotgun (WGS) entry which is preliminary data.</text>
</comment>
<evidence type="ECO:0000256" key="5">
    <source>
        <dbReference type="ARBA" id="ARBA00022741"/>
    </source>
</evidence>
<dbReference type="PANTHER" id="PTHR32309:SF31">
    <property type="entry name" value="CAPSULAR EXOPOLYSACCHARIDE FAMILY"/>
    <property type="match status" value="1"/>
</dbReference>
<dbReference type="InterPro" id="IPR005702">
    <property type="entry name" value="Wzc-like_C"/>
</dbReference>
<dbReference type="RefSeq" id="WP_345481914.1">
    <property type="nucleotide sequence ID" value="NZ_BAABLP010000006.1"/>
</dbReference>
<feature type="domain" description="Polysaccharide chain length determinant N-terminal" evidence="10">
    <location>
        <begin position="1"/>
        <end position="80"/>
    </location>
</feature>
<sequence>MDLRLFLSTVVRGWLVIVACVVLGLLLTGIAARGQTPAYQATTRLLLDVQSAANLNDLAQANSITQQVIGNYAQLAQTSPVLERAASASGLRVEAAQLSSAVTATVPDGTSFLDVTASWRTPDGAASIADGVAEGLIAESRDLTSSSSRTQARLVLTVVQPAIRPSVAVNSGLAQQLLIGGVVGAIVGLALVLLRQRMDPMFQSVSQIVDVTGRPVVGTVSRDRRRSRGDLIRSSPPRSDAFRSLRAALIGVGAIPNRDDVGTSIAVTSASSREGRTSVAFGLASALAVARRDVVVIETDLAHAQYAGELSMEPEPGLVQVLSGECTLDAALRTTSREGLHVLVVGANDPAAVDLVESDAMRQVLDSLQQRGWTVIIDTPPLLATSHAGVLALDAESVLLVIDANDAREREVRRGLAVLEQMGVSAPRVVVNDIPAIWGDSVARARGAYSRRLRTRS</sequence>
<evidence type="ECO:0000259" key="10">
    <source>
        <dbReference type="Pfam" id="PF02706"/>
    </source>
</evidence>
<evidence type="ECO:0000256" key="2">
    <source>
        <dbReference type="ARBA" id="ARBA00006683"/>
    </source>
</evidence>
<protein>
    <submittedName>
        <fullName evidence="11">Polysaccharide biosynthesis tyrosine autokinase</fullName>
    </submittedName>
</protein>
<accession>A0ABP8ZD33</accession>
<evidence type="ECO:0000313" key="12">
    <source>
        <dbReference type="Proteomes" id="UP001500121"/>
    </source>
</evidence>
<dbReference type="Proteomes" id="UP001500121">
    <property type="component" value="Unassembled WGS sequence"/>
</dbReference>
<evidence type="ECO:0000256" key="4">
    <source>
        <dbReference type="ARBA" id="ARBA00022692"/>
    </source>
</evidence>
<reference evidence="12" key="1">
    <citation type="journal article" date="2019" name="Int. J. Syst. Evol. Microbiol.">
        <title>The Global Catalogue of Microorganisms (GCM) 10K type strain sequencing project: providing services to taxonomists for standard genome sequencing and annotation.</title>
        <authorList>
            <consortium name="The Broad Institute Genomics Platform"/>
            <consortium name="The Broad Institute Genome Sequencing Center for Infectious Disease"/>
            <person name="Wu L."/>
            <person name="Ma J."/>
        </authorList>
    </citation>
    <scope>NUCLEOTIDE SEQUENCE [LARGE SCALE GENOMIC DNA]</scope>
    <source>
        <strain evidence="12">JCM 19015</strain>
    </source>
</reference>
<evidence type="ECO:0000256" key="1">
    <source>
        <dbReference type="ARBA" id="ARBA00004651"/>
    </source>
</evidence>
<dbReference type="PANTHER" id="PTHR32309">
    <property type="entry name" value="TYROSINE-PROTEIN KINASE"/>
    <property type="match status" value="1"/>
</dbReference>
<dbReference type="Gene3D" id="3.40.50.300">
    <property type="entry name" value="P-loop containing nucleotide triphosphate hydrolases"/>
    <property type="match status" value="1"/>
</dbReference>
<evidence type="ECO:0000313" key="11">
    <source>
        <dbReference type="EMBL" id="GAA4753484.1"/>
    </source>
</evidence>
<dbReference type="CDD" id="cd05387">
    <property type="entry name" value="BY-kinase"/>
    <property type="match status" value="1"/>
</dbReference>
<comment type="subcellular location">
    <subcellularLocation>
        <location evidence="1">Cell membrane</location>
        <topology evidence="1">Multi-pass membrane protein</topology>
    </subcellularLocation>
</comment>
<dbReference type="InterPro" id="IPR050445">
    <property type="entry name" value="Bact_polysacc_biosynth/exp"/>
</dbReference>
<evidence type="ECO:0000256" key="9">
    <source>
        <dbReference type="SAM" id="Phobius"/>
    </source>
</evidence>
<keyword evidence="3" id="KW-1003">Cell membrane</keyword>
<keyword evidence="12" id="KW-1185">Reference proteome</keyword>
<name>A0ABP8ZD33_9MICO</name>
<evidence type="ECO:0000256" key="7">
    <source>
        <dbReference type="ARBA" id="ARBA00022989"/>
    </source>
</evidence>
<keyword evidence="6" id="KW-0067">ATP-binding</keyword>
<feature type="transmembrane region" description="Helical" evidence="9">
    <location>
        <begin position="173"/>
        <end position="194"/>
    </location>
</feature>
<organism evidence="11 12">
    <name type="scientific">Amnibacterium soli</name>
    <dbReference type="NCBI Taxonomy" id="1282736"/>
    <lineage>
        <taxon>Bacteria</taxon>
        <taxon>Bacillati</taxon>
        <taxon>Actinomycetota</taxon>
        <taxon>Actinomycetes</taxon>
        <taxon>Micrococcales</taxon>
        <taxon>Microbacteriaceae</taxon>
        <taxon>Amnibacterium</taxon>
    </lineage>
</organism>
<evidence type="ECO:0000256" key="8">
    <source>
        <dbReference type="ARBA" id="ARBA00023136"/>
    </source>
</evidence>
<keyword evidence="4 9" id="KW-0812">Transmembrane</keyword>
<dbReference type="InterPro" id="IPR003856">
    <property type="entry name" value="LPS_length_determ_N"/>
</dbReference>
<dbReference type="InterPro" id="IPR027417">
    <property type="entry name" value="P-loop_NTPase"/>
</dbReference>
<comment type="similarity">
    <text evidence="2">Belongs to the CpsC/CapA family.</text>
</comment>
<gene>
    <name evidence="11" type="ORF">GCM10025783_27980</name>
</gene>
<evidence type="ECO:0000256" key="6">
    <source>
        <dbReference type="ARBA" id="ARBA00022840"/>
    </source>
</evidence>
<dbReference type="EMBL" id="BAABLP010000006">
    <property type="protein sequence ID" value="GAA4753484.1"/>
    <property type="molecule type" value="Genomic_DNA"/>
</dbReference>
<proteinExistence type="inferred from homology"/>
<keyword evidence="8 9" id="KW-0472">Membrane</keyword>
<keyword evidence="5" id="KW-0547">Nucleotide-binding</keyword>
<keyword evidence="7 9" id="KW-1133">Transmembrane helix</keyword>
<evidence type="ECO:0000256" key="3">
    <source>
        <dbReference type="ARBA" id="ARBA00022475"/>
    </source>
</evidence>